<name>A0ABD2W539_9HYME</name>
<keyword evidence="2" id="KW-1185">Reference proteome</keyword>
<accession>A0ABD2W539</accession>
<sequence length="67" mass="7834">MNSLFNKIWRNADIPEAWTHIMVTMLPKGGDNSDRNNYRPIALVNAIVKIFTQVIHEKLYSWCKDSK</sequence>
<evidence type="ECO:0008006" key="3">
    <source>
        <dbReference type="Google" id="ProtNLM"/>
    </source>
</evidence>
<organism evidence="1 2">
    <name type="scientific">Trichogramma kaykai</name>
    <dbReference type="NCBI Taxonomy" id="54128"/>
    <lineage>
        <taxon>Eukaryota</taxon>
        <taxon>Metazoa</taxon>
        <taxon>Ecdysozoa</taxon>
        <taxon>Arthropoda</taxon>
        <taxon>Hexapoda</taxon>
        <taxon>Insecta</taxon>
        <taxon>Pterygota</taxon>
        <taxon>Neoptera</taxon>
        <taxon>Endopterygota</taxon>
        <taxon>Hymenoptera</taxon>
        <taxon>Apocrita</taxon>
        <taxon>Proctotrupomorpha</taxon>
        <taxon>Chalcidoidea</taxon>
        <taxon>Trichogrammatidae</taxon>
        <taxon>Trichogramma</taxon>
    </lineage>
</organism>
<dbReference type="EMBL" id="JBJJXI010000136">
    <property type="protein sequence ID" value="KAL3387978.1"/>
    <property type="molecule type" value="Genomic_DNA"/>
</dbReference>
<evidence type="ECO:0000313" key="2">
    <source>
        <dbReference type="Proteomes" id="UP001627154"/>
    </source>
</evidence>
<protein>
    <recommendedName>
        <fullName evidence="3">Reverse transcriptase domain-containing protein</fullName>
    </recommendedName>
</protein>
<gene>
    <name evidence="1" type="ORF">TKK_017052</name>
</gene>
<proteinExistence type="predicted"/>
<dbReference type="Proteomes" id="UP001627154">
    <property type="component" value="Unassembled WGS sequence"/>
</dbReference>
<reference evidence="1 2" key="1">
    <citation type="journal article" date="2024" name="bioRxiv">
        <title>A reference genome for Trichogramma kaykai: A tiny desert-dwelling parasitoid wasp with competing sex-ratio distorters.</title>
        <authorList>
            <person name="Culotta J."/>
            <person name="Lindsey A.R."/>
        </authorList>
    </citation>
    <scope>NUCLEOTIDE SEQUENCE [LARGE SCALE GENOMIC DNA]</scope>
    <source>
        <strain evidence="1 2">KSX58</strain>
    </source>
</reference>
<dbReference type="AlphaFoldDB" id="A0ABD2W539"/>
<evidence type="ECO:0000313" key="1">
    <source>
        <dbReference type="EMBL" id="KAL3387978.1"/>
    </source>
</evidence>
<comment type="caution">
    <text evidence="1">The sequence shown here is derived from an EMBL/GenBank/DDBJ whole genome shotgun (WGS) entry which is preliminary data.</text>
</comment>